<dbReference type="InterPro" id="IPR001005">
    <property type="entry name" value="SANT/Myb"/>
</dbReference>
<dbReference type="SUPFAM" id="SSF46689">
    <property type="entry name" value="Homeodomain-like"/>
    <property type="match status" value="1"/>
</dbReference>
<dbReference type="PROSITE" id="PS51294">
    <property type="entry name" value="HTH_MYB"/>
    <property type="match status" value="1"/>
</dbReference>
<evidence type="ECO:0000259" key="3">
    <source>
        <dbReference type="PROSITE" id="PS51294"/>
    </source>
</evidence>
<protein>
    <recommendedName>
        <fullName evidence="6">Myb-like domain-containing protein</fullName>
    </recommendedName>
</protein>
<dbReference type="Gene3D" id="1.10.10.60">
    <property type="entry name" value="Homeodomain-like"/>
    <property type="match status" value="1"/>
</dbReference>
<dbReference type="CDD" id="cd00167">
    <property type="entry name" value="SANT"/>
    <property type="match status" value="1"/>
</dbReference>
<feature type="compositionally biased region" description="Basic and acidic residues" evidence="1">
    <location>
        <begin position="56"/>
        <end position="81"/>
    </location>
</feature>
<proteinExistence type="predicted"/>
<feature type="region of interest" description="Disordered" evidence="1">
    <location>
        <begin position="1"/>
        <end position="24"/>
    </location>
</feature>
<dbReference type="PROSITE" id="PS50090">
    <property type="entry name" value="MYB_LIKE"/>
    <property type="match status" value="1"/>
</dbReference>
<evidence type="ECO:0000313" key="4">
    <source>
        <dbReference type="EMBL" id="KAJ3053268.1"/>
    </source>
</evidence>
<dbReference type="EMBL" id="JADGJD010000222">
    <property type="protein sequence ID" value="KAJ3053268.1"/>
    <property type="molecule type" value="Genomic_DNA"/>
</dbReference>
<dbReference type="AlphaFoldDB" id="A0AAD5SDX5"/>
<feature type="domain" description="Myb-like" evidence="2">
    <location>
        <begin position="69"/>
        <end position="115"/>
    </location>
</feature>
<evidence type="ECO:0000259" key="2">
    <source>
        <dbReference type="PROSITE" id="PS50090"/>
    </source>
</evidence>
<feature type="region of interest" description="Disordered" evidence="1">
    <location>
        <begin position="41"/>
        <end position="81"/>
    </location>
</feature>
<evidence type="ECO:0000256" key="1">
    <source>
        <dbReference type="SAM" id="MobiDB-lite"/>
    </source>
</evidence>
<sequence length="137" mass="15273">MAKRSADQMNLGWQTPHHVSFPTDDKDVAFTINVVEGLEETETASPILPKKTKRAAKSEKKQKSGNQDKNKGARRTWSEHEQNLVRELVAQHGTHWKVVTEELNKAIGRTPNEVRLDDTSLSSNIAVCAHSVFAPCS</sequence>
<keyword evidence="5" id="KW-1185">Reference proteome</keyword>
<dbReference type="InterPro" id="IPR009057">
    <property type="entry name" value="Homeodomain-like_sf"/>
</dbReference>
<dbReference type="Pfam" id="PF00249">
    <property type="entry name" value="Myb_DNA-binding"/>
    <property type="match status" value="1"/>
</dbReference>
<evidence type="ECO:0008006" key="6">
    <source>
        <dbReference type="Google" id="ProtNLM"/>
    </source>
</evidence>
<name>A0AAD5SDX5_9FUNG</name>
<dbReference type="InterPro" id="IPR017930">
    <property type="entry name" value="Myb_dom"/>
</dbReference>
<evidence type="ECO:0000313" key="5">
    <source>
        <dbReference type="Proteomes" id="UP001212841"/>
    </source>
</evidence>
<dbReference type="SMART" id="SM00717">
    <property type="entry name" value="SANT"/>
    <property type="match status" value="1"/>
</dbReference>
<reference evidence="4" key="1">
    <citation type="submission" date="2020-05" db="EMBL/GenBank/DDBJ databases">
        <title>Phylogenomic resolution of chytrid fungi.</title>
        <authorList>
            <person name="Stajich J.E."/>
            <person name="Amses K."/>
            <person name="Simmons R."/>
            <person name="Seto K."/>
            <person name="Myers J."/>
            <person name="Bonds A."/>
            <person name="Quandt C.A."/>
            <person name="Barry K."/>
            <person name="Liu P."/>
            <person name="Grigoriev I."/>
            <person name="Longcore J.E."/>
            <person name="James T.Y."/>
        </authorList>
    </citation>
    <scope>NUCLEOTIDE SEQUENCE</scope>
    <source>
        <strain evidence="4">JEL0318</strain>
    </source>
</reference>
<accession>A0AAD5SDX5</accession>
<organism evidence="4 5">
    <name type="scientific">Rhizophlyctis rosea</name>
    <dbReference type="NCBI Taxonomy" id="64517"/>
    <lineage>
        <taxon>Eukaryota</taxon>
        <taxon>Fungi</taxon>
        <taxon>Fungi incertae sedis</taxon>
        <taxon>Chytridiomycota</taxon>
        <taxon>Chytridiomycota incertae sedis</taxon>
        <taxon>Chytridiomycetes</taxon>
        <taxon>Rhizophlyctidales</taxon>
        <taxon>Rhizophlyctidaceae</taxon>
        <taxon>Rhizophlyctis</taxon>
    </lineage>
</organism>
<dbReference type="Proteomes" id="UP001212841">
    <property type="component" value="Unassembled WGS sequence"/>
</dbReference>
<gene>
    <name evidence="4" type="ORF">HK097_004660</name>
</gene>
<comment type="caution">
    <text evidence="4">The sequence shown here is derived from an EMBL/GenBank/DDBJ whole genome shotgun (WGS) entry which is preliminary data.</text>
</comment>
<feature type="domain" description="HTH myb-type" evidence="3">
    <location>
        <begin position="74"/>
        <end position="115"/>
    </location>
</feature>